<dbReference type="EMBL" id="BONY01000002">
    <property type="protein sequence ID" value="GIH02378.1"/>
    <property type="molecule type" value="Genomic_DNA"/>
</dbReference>
<evidence type="ECO:0000313" key="1">
    <source>
        <dbReference type="EMBL" id="GIH02378.1"/>
    </source>
</evidence>
<reference evidence="1" key="1">
    <citation type="submission" date="2021-01" db="EMBL/GenBank/DDBJ databases">
        <title>Whole genome shotgun sequence of Rhizocola hellebori NBRC 109834.</title>
        <authorList>
            <person name="Komaki H."/>
            <person name="Tamura T."/>
        </authorList>
    </citation>
    <scope>NUCLEOTIDE SEQUENCE</scope>
    <source>
        <strain evidence="1">NBRC 109834</strain>
    </source>
</reference>
<dbReference type="Proteomes" id="UP000612899">
    <property type="component" value="Unassembled WGS sequence"/>
</dbReference>
<sequence>MSKGLISAKRKSGDPDCYSWVWVLPTPDGRFRVAAIEVPKRLVDDDVCFYEADFRTPFLRIVAEIGDIDEVVREAGVDPDLLDAPWNNDFPL</sequence>
<evidence type="ECO:0000313" key="2">
    <source>
        <dbReference type="Proteomes" id="UP000612899"/>
    </source>
</evidence>
<dbReference type="AlphaFoldDB" id="A0A8J3Q2T9"/>
<accession>A0A8J3Q2T9</accession>
<protein>
    <submittedName>
        <fullName evidence="1">Uncharacterized protein</fullName>
    </submittedName>
</protein>
<organism evidence="1 2">
    <name type="scientific">Rhizocola hellebori</name>
    <dbReference type="NCBI Taxonomy" id="1392758"/>
    <lineage>
        <taxon>Bacteria</taxon>
        <taxon>Bacillati</taxon>
        <taxon>Actinomycetota</taxon>
        <taxon>Actinomycetes</taxon>
        <taxon>Micromonosporales</taxon>
        <taxon>Micromonosporaceae</taxon>
        <taxon>Rhizocola</taxon>
    </lineage>
</organism>
<gene>
    <name evidence="1" type="ORF">Rhe02_04450</name>
</gene>
<keyword evidence="2" id="KW-1185">Reference proteome</keyword>
<name>A0A8J3Q2T9_9ACTN</name>
<comment type="caution">
    <text evidence="1">The sequence shown here is derived from an EMBL/GenBank/DDBJ whole genome shotgun (WGS) entry which is preliminary data.</text>
</comment>
<proteinExistence type="predicted"/>